<reference evidence="3 4" key="1">
    <citation type="submission" date="2024-09" db="EMBL/GenBank/DDBJ databases">
        <authorList>
            <person name="Sun Q."/>
            <person name="Mori K."/>
        </authorList>
    </citation>
    <scope>NUCLEOTIDE SEQUENCE [LARGE SCALE GENOMIC DNA]</scope>
    <source>
        <strain evidence="3 4">CCM 8654</strain>
    </source>
</reference>
<comment type="similarity">
    <text evidence="1">Belongs to the iron-sulfur cluster assembly SufBD family.</text>
</comment>
<dbReference type="InterPro" id="IPR037284">
    <property type="entry name" value="SUF_FeS_clus_asmbl_SufBD_sf"/>
</dbReference>
<evidence type="ECO:0000313" key="3">
    <source>
        <dbReference type="EMBL" id="MFC0220974.1"/>
    </source>
</evidence>
<proteinExistence type="inferred from homology"/>
<dbReference type="SUPFAM" id="SSF101960">
    <property type="entry name" value="Stabilizer of iron transporter SufD"/>
    <property type="match status" value="1"/>
</dbReference>
<dbReference type="Proteomes" id="UP001589698">
    <property type="component" value="Unassembled WGS sequence"/>
</dbReference>
<comment type="caution">
    <text evidence="3">The sequence shown here is derived from an EMBL/GenBank/DDBJ whole genome shotgun (WGS) entry which is preliminary data.</text>
</comment>
<dbReference type="InterPro" id="IPR011542">
    <property type="entry name" value="SUF_FeS_clus_asmbl_SufD"/>
</dbReference>
<evidence type="ECO:0000256" key="1">
    <source>
        <dbReference type="ARBA" id="ARBA00043967"/>
    </source>
</evidence>
<evidence type="ECO:0000313" key="4">
    <source>
        <dbReference type="Proteomes" id="UP001589698"/>
    </source>
</evidence>
<dbReference type="EMBL" id="JBHLXH010000001">
    <property type="protein sequence ID" value="MFC0220974.1"/>
    <property type="molecule type" value="Genomic_DNA"/>
</dbReference>
<dbReference type="PANTHER" id="PTHR43575:SF1">
    <property type="entry name" value="PROTEIN ABCI7, CHLOROPLASTIC"/>
    <property type="match status" value="1"/>
</dbReference>
<sequence length="394" mass="42067">MTVTDSVRSALEQDKIESHLNPVGSFDVADHPVPTGREEIWRFSPLKRLHGLHADADLGGRTSKLSWNEPSGVSVSVVTGDEARALRGVSGLVPNTRFAARVLAEVPATVLVDVPADTEVSEPLVLDVAGLGVEETAGGHLVFRFGAHSKAVVVVNHTGSAAVAAVVEIVVGDGADVTVVSIQDWDDDAVHLAHHQALVGRDASYKHAAISFGGDVVRMDANVTYDGPGGSAELLGLYFADAGQHIEHRLFADHNAPHTRSNVVYKGALQGEGAHTVWIGNVLIRKVAEGIETYEENRNLVLTDGCRADSVPNLEIETGEIEGAGHASTTARFDDEQLFYLQARGVSEAEAQRLVVRGFFNDLIRKVGVPSIEERLTTTVEAELAKNVLKELAP</sequence>
<dbReference type="RefSeq" id="WP_378516688.1">
    <property type="nucleotide sequence ID" value="NZ_CBCSDI010000043.1"/>
</dbReference>
<protein>
    <submittedName>
        <fullName evidence="3">Fe-S cluster assembly protein SufD</fullName>
    </submittedName>
</protein>
<name>A0ABV6DW70_9ACTN</name>
<organism evidence="3 4">
    <name type="scientific">Nocardioides zeicaulis</name>
    <dbReference type="NCBI Taxonomy" id="1776857"/>
    <lineage>
        <taxon>Bacteria</taxon>
        <taxon>Bacillati</taxon>
        <taxon>Actinomycetota</taxon>
        <taxon>Actinomycetes</taxon>
        <taxon>Propionibacteriales</taxon>
        <taxon>Nocardioidaceae</taxon>
        <taxon>Nocardioides</taxon>
    </lineage>
</organism>
<gene>
    <name evidence="3" type="primary">sufD</name>
    <name evidence="3" type="ORF">ACFFJG_00670</name>
</gene>
<dbReference type="InterPro" id="IPR055346">
    <property type="entry name" value="Fe-S_cluster_assembly_SufBD"/>
</dbReference>
<feature type="domain" description="SUF system FeS cluster assembly SufBD core" evidence="2">
    <location>
        <begin position="139"/>
        <end position="359"/>
    </location>
</feature>
<dbReference type="PANTHER" id="PTHR43575">
    <property type="entry name" value="PROTEIN ABCI7, CHLOROPLASTIC"/>
    <property type="match status" value="1"/>
</dbReference>
<keyword evidence="4" id="KW-1185">Reference proteome</keyword>
<accession>A0ABV6DW70</accession>
<dbReference type="Pfam" id="PF01458">
    <property type="entry name" value="SUFBD_core"/>
    <property type="match status" value="1"/>
</dbReference>
<evidence type="ECO:0000259" key="2">
    <source>
        <dbReference type="Pfam" id="PF01458"/>
    </source>
</evidence>
<dbReference type="InterPro" id="IPR000825">
    <property type="entry name" value="SUF_FeS_clus_asmbl_SufBD_core"/>
</dbReference>
<dbReference type="NCBIfam" id="TIGR01981">
    <property type="entry name" value="sufD"/>
    <property type="match status" value="1"/>
</dbReference>